<feature type="transmembrane region" description="Helical" evidence="7">
    <location>
        <begin position="18"/>
        <end position="39"/>
    </location>
</feature>
<evidence type="ECO:0000259" key="8">
    <source>
        <dbReference type="Pfam" id="PF04239"/>
    </source>
</evidence>
<gene>
    <name evidence="9" type="ORF">K8V15_11280</name>
</gene>
<evidence type="ECO:0000313" key="9">
    <source>
        <dbReference type="EMBL" id="HJE52535.1"/>
    </source>
</evidence>
<comment type="caution">
    <text evidence="9">The sequence shown here is derived from an EMBL/GenBank/DDBJ whole genome shotgun (WGS) entry which is preliminary data.</text>
</comment>
<dbReference type="AlphaFoldDB" id="A0A921JRM9"/>
<reference evidence="9" key="1">
    <citation type="journal article" date="2021" name="PeerJ">
        <title>Extensive microbial diversity within the chicken gut microbiome revealed by metagenomics and culture.</title>
        <authorList>
            <person name="Gilroy R."/>
            <person name="Ravi A."/>
            <person name="Getino M."/>
            <person name="Pursley I."/>
            <person name="Horton D.L."/>
            <person name="Alikhan N.F."/>
            <person name="Baker D."/>
            <person name="Gharbi K."/>
            <person name="Hall N."/>
            <person name="Watson M."/>
            <person name="Adriaenssens E.M."/>
            <person name="Foster-Nyarko E."/>
            <person name="Jarju S."/>
            <person name="Secka A."/>
            <person name="Antonio M."/>
            <person name="Oren A."/>
            <person name="Chaudhuri R.R."/>
            <person name="La Ragione R."/>
            <person name="Hildebrand F."/>
            <person name="Pallen M.J."/>
        </authorList>
    </citation>
    <scope>NUCLEOTIDE SEQUENCE</scope>
    <source>
        <strain evidence="9">ChiGjej3B3-7470</strain>
    </source>
</reference>
<proteinExistence type="inferred from homology"/>
<dbReference type="InterPro" id="IPR007353">
    <property type="entry name" value="DUF421"/>
</dbReference>
<evidence type="ECO:0000256" key="4">
    <source>
        <dbReference type="ARBA" id="ARBA00022692"/>
    </source>
</evidence>
<keyword evidence="6 7" id="KW-0472">Membrane</keyword>
<keyword evidence="3" id="KW-1003">Cell membrane</keyword>
<comment type="similarity">
    <text evidence="2">Belongs to the UPF0702 family.</text>
</comment>
<dbReference type="PANTHER" id="PTHR34582:SF6">
    <property type="entry name" value="UPF0702 TRANSMEMBRANE PROTEIN YCAP"/>
    <property type="match status" value="1"/>
</dbReference>
<feature type="transmembrane region" description="Helical" evidence="7">
    <location>
        <begin position="51"/>
        <end position="67"/>
    </location>
</feature>
<dbReference type="EMBL" id="DYZF01000285">
    <property type="protein sequence ID" value="HJE52535.1"/>
    <property type="molecule type" value="Genomic_DNA"/>
</dbReference>
<accession>A0A921JRM9</accession>
<reference evidence="9" key="2">
    <citation type="submission" date="2021-09" db="EMBL/GenBank/DDBJ databases">
        <authorList>
            <person name="Gilroy R."/>
        </authorList>
    </citation>
    <scope>NUCLEOTIDE SEQUENCE</scope>
    <source>
        <strain evidence="9">ChiGjej3B3-7470</strain>
    </source>
</reference>
<dbReference type="GO" id="GO:0005886">
    <property type="term" value="C:plasma membrane"/>
    <property type="evidence" value="ECO:0007669"/>
    <property type="project" value="UniProtKB-SubCell"/>
</dbReference>
<evidence type="ECO:0000256" key="2">
    <source>
        <dbReference type="ARBA" id="ARBA00006448"/>
    </source>
</evidence>
<feature type="domain" description="YetF C-terminal" evidence="8">
    <location>
        <begin position="103"/>
        <end position="161"/>
    </location>
</feature>
<comment type="subcellular location">
    <subcellularLocation>
        <location evidence="1">Cell membrane</location>
        <topology evidence="1">Multi-pass membrane protein</topology>
    </subcellularLocation>
</comment>
<feature type="transmembrane region" description="Helical" evidence="7">
    <location>
        <begin position="73"/>
        <end position="93"/>
    </location>
</feature>
<evidence type="ECO:0000313" key="10">
    <source>
        <dbReference type="Proteomes" id="UP000712713"/>
    </source>
</evidence>
<evidence type="ECO:0000256" key="7">
    <source>
        <dbReference type="SAM" id="Phobius"/>
    </source>
</evidence>
<evidence type="ECO:0000256" key="6">
    <source>
        <dbReference type="ARBA" id="ARBA00023136"/>
    </source>
</evidence>
<sequence>MDFWAALWQEIGITLPHAVGVVVSSAVLYLAFTVVLRVWGQRLFANRSGSGLAVVLVLGAIIGRSMLGPSATLLGGLLCLATLLTLESAFGQGRRAGLFGHRRAVVVYVDGDFNRRALQRFHLDERVIWGRLRQAGVTSLDHVAALILETDGNLSVLRAGADVDPRLLTNVRGADRLLNS</sequence>
<organism evidence="9 10">
    <name type="scientific">Tessaracoccus flavescens</name>
    <dbReference type="NCBI Taxonomy" id="399497"/>
    <lineage>
        <taxon>Bacteria</taxon>
        <taxon>Bacillati</taxon>
        <taxon>Actinomycetota</taxon>
        <taxon>Actinomycetes</taxon>
        <taxon>Propionibacteriales</taxon>
        <taxon>Propionibacteriaceae</taxon>
        <taxon>Tessaracoccus</taxon>
    </lineage>
</organism>
<evidence type="ECO:0000256" key="1">
    <source>
        <dbReference type="ARBA" id="ARBA00004651"/>
    </source>
</evidence>
<evidence type="ECO:0000256" key="3">
    <source>
        <dbReference type="ARBA" id="ARBA00022475"/>
    </source>
</evidence>
<dbReference type="InterPro" id="IPR023090">
    <property type="entry name" value="UPF0702_alpha/beta_dom_sf"/>
</dbReference>
<evidence type="ECO:0000256" key="5">
    <source>
        <dbReference type="ARBA" id="ARBA00022989"/>
    </source>
</evidence>
<protein>
    <submittedName>
        <fullName evidence="9">DUF421 domain-containing protein</fullName>
    </submittedName>
</protein>
<dbReference type="Proteomes" id="UP000712713">
    <property type="component" value="Unassembled WGS sequence"/>
</dbReference>
<dbReference type="PANTHER" id="PTHR34582">
    <property type="entry name" value="UPF0702 TRANSMEMBRANE PROTEIN YCAP"/>
    <property type="match status" value="1"/>
</dbReference>
<keyword evidence="4 7" id="KW-0812">Transmembrane</keyword>
<dbReference type="Gene3D" id="3.30.240.20">
    <property type="entry name" value="bsu07140 like domains"/>
    <property type="match status" value="1"/>
</dbReference>
<name>A0A921JRM9_9ACTN</name>
<keyword evidence="5 7" id="KW-1133">Transmembrane helix</keyword>
<dbReference type="Pfam" id="PF04239">
    <property type="entry name" value="DUF421"/>
    <property type="match status" value="1"/>
</dbReference>